<dbReference type="EMBL" id="MCBR01013480">
    <property type="protein sequence ID" value="RKF64081.1"/>
    <property type="molecule type" value="Genomic_DNA"/>
</dbReference>
<gene>
    <name evidence="2" type="ORF">GcC1_134002</name>
</gene>
<dbReference type="GO" id="GO:0016787">
    <property type="term" value="F:hydrolase activity"/>
    <property type="evidence" value="ECO:0007669"/>
    <property type="project" value="UniProtKB-KW"/>
</dbReference>
<feature type="transmembrane region" description="Helical" evidence="1">
    <location>
        <begin position="43"/>
        <end position="63"/>
    </location>
</feature>
<dbReference type="OrthoDB" id="5287295at2759"/>
<sequence length="374" mass="42270">MTTNLPIEALGVSVCVFIYSIGCLILSTLLVCLLIAYGERSKYVTLVSTFTALSTFASIVQQVHFVANWSIIRQAHFEEVMQKLLRHGIAFGGAGETWDVVLFNIQFYCYNVMTLNILFWAISLFNSSWACTFTQLGGRHHNLALSSKFFSILWPGFVVSILQVEALHSMPTLHIIVTYATIFVSLTFGSILLVLILFKYIKTRRLVAECYMDDDWWGPSENELLTDRDSKIENYGKVSSKLWSRKRSIYDRALITRFTIGFVIMAVFEVVIVFLTLYRIKSNAIMVKSGEPDLSVSNAIVESLLFLPGVSASLMAFLVFGTTKPWSNYRDLMLGDCSGGRRKMSKRMQFNSSFNDSRFAQPSGSFSKIMSRES</sequence>
<proteinExistence type="predicted"/>
<keyword evidence="2" id="KW-0378">Hydrolase</keyword>
<feature type="transmembrane region" description="Helical" evidence="1">
    <location>
        <begin position="12"/>
        <end position="37"/>
    </location>
</feature>
<name>A0A420I369_9PEZI</name>
<keyword evidence="1" id="KW-0472">Membrane</keyword>
<keyword evidence="1" id="KW-0812">Transmembrane</keyword>
<evidence type="ECO:0000313" key="3">
    <source>
        <dbReference type="Proteomes" id="UP000285405"/>
    </source>
</evidence>
<reference evidence="2 3" key="1">
    <citation type="journal article" date="2018" name="BMC Genomics">
        <title>Comparative genome analyses reveal sequence features reflecting distinct modes of host-adaptation between dicot and monocot powdery mildew.</title>
        <authorList>
            <person name="Wu Y."/>
            <person name="Ma X."/>
            <person name="Pan Z."/>
            <person name="Kale S.D."/>
            <person name="Song Y."/>
            <person name="King H."/>
            <person name="Zhang Q."/>
            <person name="Presley C."/>
            <person name="Deng X."/>
            <person name="Wei C.I."/>
            <person name="Xiao S."/>
        </authorList>
    </citation>
    <scope>NUCLEOTIDE SEQUENCE [LARGE SCALE GENOMIC DNA]</scope>
    <source>
        <strain evidence="2">UCSC1</strain>
    </source>
</reference>
<protein>
    <submittedName>
        <fullName evidence="2">Putative glycoside hydrolase</fullName>
    </submittedName>
</protein>
<evidence type="ECO:0000313" key="2">
    <source>
        <dbReference type="EMBL" id="RKF64081.1"/>
    </source>
</evidence>
<keyword evidence="1" id="KW-1133">Transmembrane helix</keyword>
<feature type="transmembrane region" description="Helical" evidence="1">
    <location>
        <begin position="173"/>
        <end position="198"/>
    </location>
</feature>
<feature type="transmembrane region" description="Helical" evidence="1">
    <location>
        <begin position="254"/>
        <end position="280"/>
    </location>
</feature>
<accession>A0A420I369</accession>
<organism evidence="2 3">
    <name type="scientific">Golovinomyces cichoracearum</name>
    <dbReference type="NCBI Taxonomy" id="62708"/>
    <lineage>
        <taxon>Eukaryota</taxon>
        <taxon>Fungi</taxon>
        <taxon>Dikarya</taxon>
        <taxon>Ascomycota</taxon>
        <taxon>Pezizomycotina</taxon>
        <taxon>Leotiomycetes</taxon>
        <taxon>Erysiphales</taxon>
        <taxon>Erysiphaceae</taxon>
        <taxon>Golovinomyces</taxon>
    </lineage>
</organism>
<dbReference type="AlphaFoldDB" id="A0A420I369"/>
<comment type="caution">
    <text evidence="2">The sequence shown here is derived from an EMBL/GenBank/DDBJ whole genome shotgun (WGS) entry which is preliminary data.</text>
</comment>
<evidence type="ECO:0000256" key="1">
    <source>
        <dbReference type="SAM" id="Phobius"/>
    </source>
</evidence>
<feature type="transmembrane region" description="Helical" evidence="1">
    <location>
        <begin position="149"/>
        <end position="167"/>
    </location>
</feature>
<dbReference type="Proteomes" id="UP000285405">
    <property type="component" value="Unassembled WGS sequence"/>
</dbReference>
<feature type="transmembrane region" description="Helical" evidence="1">
    <location>
        <begin position="300"/>
        <end position="320"/>
    </location>
</feature>